<dbReference type="PANTHER" id="PTHR30632">
    <property type="entry name" value="MOLYBDATE-BINDING PERIPLASMIC PROTEIN"/>
    <property type="match status" value="1"/>
</dbReference>
<evidence type="ECO:0000256" key="3">
    <source>
        <dbReference type="ARBA" id="ARBA00022723"/>
    </source>
</evidence>
<dbReference type="Pfam" id="PF13531">
    <property type="entry name" value="SBP_bac_11"/>
    <property type="match status" value="1"/>
</dbReference>
<dbReference type="InterPro" id="IPR005950">
    <property type="entry name" value="ModA"/>
</dbReference>
<gene>
    <name evidence="6" type="ORF">EDD79_100851</name>
</gene>
<dbReference type="EMBL" id="SLYC01000008">
    <property type="protein sequence ID" value="TCQ03734.1"/>
    <property type="molecule type" value="Genomic_DNA"/>
</dbReference>
<dbReference type="FunFam" id="3.40.190.10:FF:000035">
    <property type="entry name" value="Molybdate ABC transporter substrate-binding protein"/>
    <property type="match status" value="1"/>
</dbReference>
<dbReference type="GO" id="GO:0046872">
    <property type="term" value="F:metal ion binding"/>
    <property type="evidence" value="ECO:0007669"/>
    <property type="project" value="UniProtKB-KW"/>
</dbReference>
<dbReference type="PANTHER" id="PTHR30632:SF14">
    <property type="entry name" value="TUNGSTATE_MOLYBDATE_CHROMATE-BINDING PROTEIN MODA"/>
    <property type="match status" value="1"/>
</dbReference>
<name>A0A4V2T433_9FIRM</name>
<dbReference type="GO" id="GO:1901359">
    <property type="term" value="F:tungstate binding"/>
    <property type="evidence" value="ECO:0007669"/>
    <property type="project" value="UniProtKB-ARBA"/>
</dbReference>
<proteinExistence type="inferred from homology"/>
<accession>A0A4V2T433</accession>
<comment type="caution">
    <text evidence="6">The sequence shown here is derived from an EMBL/GenBank/DDBJ whole genome shotgun (WGS) entry which is preliminary data.</text>
</comment>
<evidence type="ECO:0000313" key="6">
    <source>
        <dbReference type="EMBL" id="TCQ03734.1"/>
    </source>
</evidence>
<evidence type="ECO:0000313" key="7">
    <source>
        <dbReference type="Proteomes" id="UP000295504"/>
    </source>
</evidence>
<reference evidence="6 7" key="1">
    <citation type="submission" date="2019-03" db="EMBL/GenBank/DDBJ databases">
        <title>Genomic Encyclopedia of Type Strains, Phase IV (KMG-IV): sequencing the most valuable type-strain genomes for metagenomic binning, comparative biology and taxonomic classification.</title>
        <authorList>
            <person name="Goeker M."/>
        </authorList>
    </citation>
    <scope>NUCLEOTIDE SEQUENCE [LARGE SCALE GENOMIC DNA]</scope>
    <source>
        <strain evidence="6 7">DSM 100013</strain>
    </source>
</reference>
<dbReference type="InterPro" id="IPR050682">
    <property type="entry name" value="ModA/WtpA"/>
</dbReference>
<dbReference type="SUPFAM" id="SSF53850">
    <property type="entry name" value="Periplasmic binding protein-like II"/>
    <property type="match status" value="1"/>
</dbReference>
<keyword evidence="4" id="KW-0732">Signal</keyword>
<dbReference type="CDD" id="cd13539">
    <property type="entry name" value="PBP2_AvModA"/>
    <property type="match status" value="1"/>
</dbReference>
<dbReference type="GO" id="GO:0015689">
    <property type="term" value="P:molybdate ion transport"/>
    <property type="evidence" value="ECO:0007669"/>
    <property type="project" value="InterPro"/>
</dbReference>
<dbReference type="AlphaFoldDB" id="A0A4V2T433"/>
<evidence type="ECO:0000256" key="1">
    <source>
        <dbReference type="ARBA" id="ARBA00009175"/>
    </source>
</evidence>
<dbReference type="NCBIfam" id="TIGR01256">
    <property type="entry name" value="modA"/>
    <property type="match status" value="1"/>
</dbReference>
<keyword evidence="7" id="KW-1185">Reference proteome</keyword>
<dbReference type="PIRSF" id="PIRSF004846">
    <property type="entry name" value="ModA"/>
    <property type="match status" value="1"/>
</dbReference>
<organism evidence="6 7">
    <name type="scientific">Serpentinicella alkaliphila</name>
    <dbReference type="NCBI Taxonomy" id="1734049"/>
    <lineage>
        <taxon>Bacteria</taxon>
        <taxon>Bacillati</taxon>
        <taxon>Bacillota</taxon>
        <taxon>Clostridia</taxon>
        <taxon>Peptostreptococcales</taxon>
        <taxon>Natronincolaceae</taxon>
        <taxon>Serpentinicella</taxon>
    </lineage>
</organism>
<dbReference type="GO" id="GO:0030973">
    <property type="term" value="F:molybdate ion binding"/>
    <property type="evidence" value="ECO:0007669"/>
    <property type="project" value="InterPro"/>
</dbReference>
<feature type="binding site" evidence="5">
    <location>
        <position position="71"/>
    </location>
    <ligand>
        <name>molybdate</name>
        <dbReference type="ChEBI" id="CHEBI:36264"/>
    </ligand>
</feature>
<comment type="similarity">
    <text evidence="1">Belongs to the bacterial solute-binding protein ModA family.</text>
</comment>
<dbReference type="RefSeq" id="WP_165913639.1">
    <property type="nucleotide sequence ID" value="NZ_CP058648.1"/>
</dbReference>
<keyword evidence="2 5" id="KW-0500">Molybdenum</keyword>
<keyword evidence="3 5" id="KW-0479">Metal-binding</keyword>
<evidence type="ECO:0000256" key="4">
    <source>
        <dbReference type="ARBA" id="ARBA00022729"/>
    </source>
</evidence>
<evidence type="ECO:0000256" key="2">
    <source>
        <dbReference type="ARBA" id="ARBA00022505"/>
    </source>
</evidence>
<dbReference type="Proteomes" id="UP000295504">
    <property type="component" value="Unassembled WGS sequence"/>
</dbReference>
<feature type="binding site" evidence="5">
    <location>
        <position position="180"/>
    </location>
    <ligand>
        <name>molybdate</name>
        <dbReference type="ChEBI" id="CHEBI:36264"/>
    </ligand>
</feature>
<protein>
    <submittedName>
        <fullName evidence="6">Molybdate transport system substrate-binding protein</fullName>
    </submittedName>
</protein>
<evidence type="ECO:0000256" key="5">
    <source>
        <dbReference type="PIRSR" id="PIRSR004846-1"/>
    </source>
</evidence>
<dbReference type="Gene3D" id="3.40.190.10">
    <property type="entry name" value="Periplasmic binding protein-like II"/>
    <property type="match status" value="2"/>
</dbReference>
<sequence>MHKKILKIIIGMLVLGIVLTGCSNKKVENIHKEDLELHVAAASNFKFAFEKIGELFEQEFGCKVIFQFGSTGNLTQQIINGAPIDVFAPASENFIDELIDRGDILEETKDLYAIGRIVLVTNEKLNVKVESLEDLKLDEITSIAIANPNHAPYGLAAKEALISFGLWDLIEHKVVYSENVSQALQFVETGNAQVGITALSLITEDMNYLLIDKQLHNPLNQIIGIVSHSNNQQLGKAFTDFVKSPKAEVVLKEYGYDIP</sequence>
<dbReference type="InterPro" id="IPR044084">
    <property type="entry name" value="AvModA-like_subst-bd"/>
</dbReference>
<dbReference type="PROSITE" id="PS51257">
    <property type="entry name" value="PROKAR_LIPOPROTEIN"/>
    <property type="match status" value="1"/>
</dbReference>